<feature type="region of interest" description="Disordered" evidence="1">
    <location>
        <begin position="1"/>
        <end position="68"/>
    </location>
</feature>
<name>A0A2V3IYT2_9FLOR</name>
<keyword evidence="3" id="KW-1185">Reference proteome</keyword>
<reference evidence="2 3" key="1">
    <citation type="journal article" date="2018" name="Mol. Biol. Evol.">
        <title>Analysis of the draft genome of the red seaweed Gracilariopsis chorda provides insights into genome size evolution in Rhodophyta.</title>
        <authorList>
            <person name="Lee J."/>
            <person name="Yang E.C."/>
            <person name="Graf L."/>
            <person name="Yang J.H."/>
            <person name="Qiu H."/>
            <person name="Zel Zion U."/>
            <person name="Chan C.X."/>
            <person name="Stephens T.G."/>
            <person name="Weber A.P.M."/>
            <person name="Boo G.H."/>
            <person name="Boo S.M."/>
            <person name="Kim K.M."/>
            <person name="Shin Y."/>
            <person name="Jung M."/>
            <person name="Lee S.J."/>
            <person name="Yim H.S."/>
            <person name="Lee J.H."/>
            <person name="Bhattacharya D."/>
            <person name="Yoon H.S."/>
        </authorList>
    </citation>
    <scope>NUCLEOTIDE SEQUENCE [LARGE SCALE GENOMIC DNA]</scope>
    <source>
        <strain evidence="2 3">SKKU-2015</strain>
        <tissue evidence="2">Whole body</tissue>
    </source>
</reference>
<protein>
    <submittedName>
        <fullName evidence="2">Uncharacterized protein</fullName>
    </submittedName>
</protein>
<feature type="compositionally biased region" description="Polar residues" evidence="1">
    <location>
        <begin position="38"/>
        <end position="47"/>
    </location>
</feature>
<feature type="compositionally biased region" description="Basic and acidic residues" evidence="1">
    <location>
        <begin position="48"/>
        <end position="60"/>
    </location>
</feature>
<proteinExistence type="predicted"/>
<organism evidence="2 3">
    <name type="scientific">Gracilariopsis chorda</name>
    <dbReference type="NCBI Taxonomy" id="448386"/>
    <lineage>
        <taxon>Eukaryota</taxon>
        <taxon>Rhodophyta</taxon>
        <taxon>Florideophyceae</taxon>
        <taxon>Rhodymeniophycidae</taxon>
        <taxon>Gracilariales</taxon>
        <taxon>Gracilariaceae</taxon>
        <taxon>Gracilariopsis</taxon>
    </lineage>
</organism>
<accession>A0A2V3IYT2</accession>
<evidence type="ECO:0000313" key="3">
    <source>
        <dbReference type="Proteomes" id="UP000247409"/>
    </source>
</evidence>
<dbReference type="AlphaFoldDB" id="A0A2V3IYT2"/>
<dbReference type="EMBL" id="NBIV01000026">
    <property type="protein sequence ID" value="PXF47312.1"/>
    <property type="molecule type" value="Genomic_DNA"/>
</dbReference>
<gene>
    <name evidence="2" type="ORF">BWQ96_02925</name>
</gene>
<evidence type="ECO:0000256" key="1">
    <source>
        <dbReference type="SAM" id="MobiDB-lite"/>
    </source>
</evidence>
<dbReference type="Proteomes" id="UP000247409">
    <property type="component" value="Unassembled WGS sequence"/>
</dbReference>
<feature type="compositionally biased region" description="Basic and acidic residues" evidence="1">
    <location>
        <begin position="10"/>
        <end position="22"/>
    </location>
</feature>
<sequence>MRRLKNTETFNKKKLSDFREHLANGSSVSDVGPEAEKSASNSRSGSTDTKKQRQSERELMENAVDAGSSMVEVIETKSSDLTRAAQEQTKLQSEDVKLRQDLREIQIKTLQSEEMDRKMKRLILMRDQQVITEKEFKEKMKAFVHL</sequence>
<comment type="caution">
    <text evidence="2">The sequence shown here is derived from an EMBL/GenBank/DDBJ whole genome shotgun (WGS) entry which is preliminary data.</text>
</comment>
<evidence type="ECO:0000313" key="2">
    <source>
        <dbReference type="EMBL" id="PXF47312.1"/>
    </source>
</evidence>